<dbReference type="SUPFAM" id="SSF52833">
    <property type="entry name" value="Thioredoxin-like"/>
    <property type="match status" value="1"/>
</dbReference>
<evidence type="ECO:0000313" key="2">
    <source>
        <dbReference type="Proteomes" id="UP000004322"/>
    </source>
</evidence>
<reference evidence="1" key="1">
    <citation type="submission" date="2011-07" db="EMBL/GenBank/DDBJ databases">
        <authorList>
            <person name="Stanhope M.J."/>
            <person name="Durkin A.S."/>
            <person name="Hostetler J."/>
            <person name="Kim M."/>
            <person name="Radune D."/>
            <person name="Singh I."/>
            <person name="Town C.D."/>
        </authorList>
    </citation>
    <scope>NUCLEOTIDE SEQUENCE [LARGE SCALE GENOMIC DNA]</scope>
    <source>
        <strain evidence="1">HS-6</strain>
    </source>
</reference>
<dbReference type="CDD" id="cd02947">
    <property type="entry name" value="TRX_family"/>
    <property type="match status" value="1"/>
</dbReference>
<gene>
    <name evidence="1" type="ORF">STRCR_0148</name>
</gene>
<accession>G5JNB1</accession>
<dbReference type="eggNOG" id="COG0526">
    <property type="taxonomic scope" value="Bacteria"/>
</dbReference>
<dbReference type="EMBL" id="AEUV02000002">
    <property type="protein sequence ID" value="EHI75111.1"/>
    <property type="molecule type" value="Genomic_DNA"/>
</dbReference>
<sequence>MSSFDQAVSLMEPISAAEARNRIAAQEKFILFIGRPTCPFCRRFAPKLGQAVQETGAEVYYLHSEDMSQIDDIQALRNRHGVATVPGLLVSQNGSVKVVCDSSLTPEDIKDFMG</sequence>
<comment type="caution">
    <text evidence="1">The sequence shown here is derived from an EMBL/GenBank/DDBJ whole genome shotgun (WGS) entry which is preliminary data.</text>
</comment>
<keyword evidence="2" id="KW-1185">Reference proteome</keyword>
<dbReference type="Gene3D" id="3.40.30.10">
    <property type="entry name" value="Glutaredoxin"/>
    <property type="match status" value="1"/>
</dbReference>
<evidence type="ECO:0000313" key="1">
    <source>
        <dbReference type="EMBL" id="EHI75111.1"/>
    </source>
</evidence>
<dbReference type="AlphaFoldDB" id="G5JNB1"/>
<dbReference type="Pfam" id="PF20207">
    <property type="entry name" value="DUF6568"/>
    <property type="match status" value="1"/>
</dbReference>
<proteinExistence type="predicted"/>
<dbReference type="Proteomes" id="UP000004322">
    <property type="component" value="Unassembled WGS sequence"/>
</dbReference>
<organism evidence="1 2">
    <name type="scientific">Streptococcus criceti HS-6</name>
    <dbReference type="NCBI Taxonomy" id="873449"/>
    <lineage>
        <taxon>Bacteria</taxon>
        <taxon>Bacillati</taxon>
        <taxon>Bacillota</taxon>
        <taxon>Bacilli</taxon>
        <taxon>Lactobacillales</taxon>
        <taxon>Streptococcaceae</taxon>
        <taxon>Streptococcus</taxon>
    </lineage>
</organism>
<dbReference type="RefSeq" id="WP_004229179.1">
    <property type="nucleotide sequence ID" value="NZ_AEUV02000002.1"/>
</dbReference>
<protein>
    <submittedName>
        <fullName evidence="1">Bacterocin transport accessory family protein</fullName>
    </submittedName>
</protein>
<dbReference type="STRING" id="873449.STRCR_0148"/>
<name>G5JNB1_STRCG</name>
<dbReference type="InterPro" id="IPR046698">
    <property type="entry name" value="PedC-like"/>
</dbReference>
<dbReference type="InterPro" id="IPR036249">
    <property type="entry name" value="Thioredoxin-like_sf"/>
</dbReference>
<dbReference type="OrthoDB" id="9792987at2"/>